<dbReference type="GO" id="GO:0047372">
    <property type="term" value="F:monoacylglycerol lipase activity"/>
    <property type="evidence" value="ECO:0007669"/>
    <property type="project" value="TreeGrafter"/>
</dbReference>
<dbReference type="GeneID" id="20670780"/>
<dbReference type="RefSeq" id="XP_009541737.1">
    <property type="nucleotide sequence ID" value="XM_009543442.1"/>
</dbReference>
<dbReference type="Proteomes" id="UP000030671">
    <property type="component" value="Unassembled WGS sequence"/>
</dbReference>
<evidence type="ECO:0000256" key="1">
    <source>
        <dbReference type="ARBA" id="ARBA00010884"/>
    </source>
</evidence>
<dbReference type="GO" id="GO:0051793">
    <property type="term" value="P:medium-chain fatty acid catabolic process"/>
    <property type="evidence" value="ECO:0007669"/>
    <property type="project" value="TreeGrafter"/>
</dbReference>
<dbReference type="EMBL" id="KI925455">
    <property type="protein sequence ID" value="ETW85946.1"/>
    <property type="molecule type" value="Genomic_DNA"/>
</dbReference>
<dbReference type="PANTHER" id="PTHR10794">
    <property type="entry name" value="ABHYDROLASE DOMAIN-CONTAINING PROTEIN"/>
    <property type="match status" value="1"/>
</dbReference>
<dbReference type="InParanoid" id="W4KLM2"/>
<evidence type="ECO:0000259" key="2">
    <source>
        <dbReference type="Pfam" id="PF00561"/>
    </source>
</evidence>
<accession>W4KLM2</accession>
<dbReference type="SUPFAM" id="SSF53474">
    <property type="entry name" value="alpha/beta-Hydrolases"/>
    <property type="match status" value="1"/>
</dbReference>
<dbReference type="GO" id="GO:0008126">
    <property type="term" value="F:acetylesterase activity"/>
    <property type="evidence" value="ECO:0007669"/>
    <property type="project" value="TreeGrafter"/>
</dbReference>
<keyword evidence="4" id="KW-1185">Reference proteome</keyword>
<protein>
    <submittedName>
        <fullName evidence="3">Alpha/beta hydrolase</fullName>
    </submittedName>
</protein>
<dbReference type="InterPro" id="IPR029058">
    <property type="entry name" value="AB_hydrolase_fold"/>
</dbReference>
<feature type="domain" description="AB hydrolase-1" evidence="2">
    <location>
        <begin position="117"/>
        <end position="375"/>
    </location>
</feature>
<proteinExistence type="inferred from homology"/>
<dbReference type="OrthoDB" id="5954035at2759"/>
<name>W4KLM2_HETIT</name>
<dbReference type="KEGG" id="hir:HETIRDRAFT_32170"/>
<dbReference type="InterPro" id="IPR000073">
    <property type="entry name" value="AB_hydrolase_1"/>
</dbReference>
<reference evidence="3 4" key="1">
    <citation type="journal article" date="2012" name="New Phytol.">
        <title>Insight into trade-off between wood decay and parasitism from the genome of a fungal forest pathogen.</title>
        <authorList>
            <person name="Olson A."/>
            <person name="Aerts A."/>
            <person name="Asiegbu F."/>
            <person name="Belbahri L."/>
            <person name="Bouzid O."/>
            <person name="Broberg A."/>
            <person name="Canback B."/>
            <person name="Coutinho P.M."/>
            <person name="Cullen D."/>
            <person name="Dalman K."/>
            <person name="Deflorio G."/>
            <person name="van Diepen L.T."/>
            <person name="Dunand C."/>
            <person name="Duplessis S."/>
            <person name="Durling M."/>
            <person name="Gonthier P."/>
            <person name="Grimwood J."/>
            <person name="Fossdal C.G."/>
            <person name="Hansson D."/>
            <person name="Henrissat B."/>
            <person name="Hietala A."/>
            <person name="Himmelstrand K."/>
            <person name="Hoffmeister D."/>
            <person name="Hogberg N."/>
            <person name="James T.Y."/>
            <person name="Karlsson M."/>
            <person name="Kohler A."/>
            <person name="Kues U."/>
            <person name="Lee Y.H."/>
            <person name="Lin Y.C."/>
            <person name="Lind M."/>
            <person name="Lindquist E."/>
            <person name="Lombard V."/>
            <person name="Lucas S."/>
            <person name="Lunden K."/>
            <person name="Morin E."/>
            <person name="Murat C."/>
            <person name="Park J."/>
            <person name="Raffaello T."/>
            <person name="Rouze P."/>
            <person name="Salamov A."/>
            <person name="Schmutz J."/>
            <person name="Solheim H."/>
            <person name="Stahlberg J."/>
            <person name="Velez H."/>
            <person name="de Vries R.P."/>
            <person name="Wiebenga A."/>
            <person name="Woodward S."/>
            <person name="Yakovlev I."/>
            <person name="Garbelotto M."/>
            <person name="Martin F."/>
            <person name="Grigoriev I.V."/>
            <person name="Stenlid J."/>
        </authorList>
    </citation>
    <scope>NUCLEOTIDE SEQUENCE [LARGE SCALE GENOMIC DNA]</scope>
    <source>
        <strain evidence="3 4">TC 32-1</strain>
    </source>
</reference>
<dbReference type="InterPro" id="IPR050960">
    <property type="entry name" value="AB_hydrolase_4_sf"/>
</dbReference>
<gene>
    <name evidence="3" type="ORF">HETIRDRAFT_32170</name>
</gene>
<evidence type="ECO:0000313" key="3">
    <source>
        <dbReference type="EMBL" id="ETW85946.1"/>
    </source>
</evidence>
<comment type="similarity">
    <text evidence="1">Belongs to the AB hydrolase superfamily. AB hydrolase 4 family.</text>
</comment>
<dbReference type="Pfam" id="PF00561">
    <property type="entry name" value="Abhydrolase_1"/>
    <property type="match status" value="1"/>
</dbReference>
<dbReference type="AlphaFoldDB" id="W4KLM2"/>
<evidence type="ECO:0000313" key="4">
    <source>
        <dbReference type="Proteomes" id="UP000030671"/>
    </source>
</evidence>
<sequence>MGSTLSFQPFGSYTPKEYWAHSPEYFKAKKSGDTDEVETTSLRSFVESRCPSLLAEYHPAWWLFNGHLQTGYAAVGDFSQVDKVVYDRKLLRLKDGGTIGLDFTPPASERILDADTPVVVVLHGLSGGSYESYVRAVLNPAISPKSEGGLGYRGVVVNFRGCAGVPLTTPYLYSAGHTDDLRQALIYLSHIYPNAPLLGLGFSLGASVLTKFLAQEGDHSRLISGCALGCPWDLSANADILEGGLVQKHVYSKGMGHNLRQLVGKHLHTISKFPDSPLARAIPDLMSRKSVTLLEFDSLVTCVAGGAYGPFPFPDAYAYYRWGSCHKALKGLRVPFLAVNSGDDPIVQALPLDAGDNGWIAMVVTPGGGHLGWFESVGYASMEVKRWIRKPVLEWLRACAEDLIVDRGKGRTLKEIDGWLVEEGREHLGCRLIEGGGKVEGAEGQGGLIQGL</sequence>
<dbReference type="PANTHER" id="PTHR10794:SF63">
    <property type="entry name" value="ALPHA_BETA HYDROLASE 1, ISOFORM A"/>
    <property type="match status" value="1"/>
</dbReference>
<keyword evidence="3" id="KW-0378">Hydrolase</keyword>
<dbReference type="HOGENOM" id="CLU_032487_1_1_1"/>
<dbReference type="GO" id="GO:0051792">
    <property type="term" value="P:medium-chain fatty acid biosynthetic process"/>
    <property type="evidence" value="ECO:0007669"/>
    <property type="project" value="TreeGrafter"/>
</dbReference>
<dbReference type="Gene3D" id="3.40.50.1820">
    <property type="entry name" value="alpha/beta hydrolase"/>
    <property type="match status" value="1"/>
</dbReference>
<organism evidence="3 4">
    <name type="scientific">Heterobasidion irregulare (strain TC 32-1)</name>
    <dbReference type="NCBI Taxonomy" id="747525"/>
    <lineage>
        <taxon>Eukaryota</taxon>
        <taxon>Fungi</taxon>
        <taxon>Dikarya</taxon>
        <taxon>Basidiomycota</taxon>
        <taxon>Agaricomycotina</taxon>
        <taxon>Agaricomycetes</taxon>
        <taxon>Russulales</taxon>
        <taxon>Bondarzewiaceae</taxon>
        <taxon>Heterobasidion</taxon>
        <taxon>Heterobasidion annosum species complex</taxon>
    </lineage>
</organism>
<dbReference type="eggNOG" id="KOG1838">
    <property type="taxonomic scope" value="Eukaryota"/>
</dbReference>
<dbReference type="STRING" id="747525.W4KLM2"/>